<dbReference type="RefSeq" id="WP_251800205.1">
    <property type="nucleotide sequence ID" value="NZ_JAMQOL010000031.1"/>
</dbReference>
<dbReference type="Proteomes" id="UP001523216">
    <property type="component" value="Unassembled WGS sequence"/>
</dbReference>
<name>A0ABT0Y3G6_9ACTN</name>
<comment type="caution">
    <text evidence="2">The sequence shown here is derived from an EMBL/GenBank/DDBJ whole genome shotgun (WGS) entry which is preliminary data.</text>
</comment>
<evidence type="ECO:0000313" key="2">
    <source>
        <dbReference type="EMBL" id="MCM4080415.1"/>
    </source>
</evidence>
<reference evidence="2 3" key="1">
    <citation type="submission" date="2022-06" db="EMBL/GenBank/DDBJ databases">
        <title>Actinoplanes abujensis sp. nov., isolated from Nigerian arid soil.</title>
        <authorList>
            <person name="Ding P."/>
        </authorList>
    </citation>
    <scope>NUCLEOTIDE SEQUENCE [LARGE SCALE GENOMIC DNA]</scope>
    <source>
        <strain evidence="3">TRM88002</strain>
    </source>
</reference>
<feature type="compositionally biased region" description="Polar residues" evidence="1">
    <location>
        <begin position="387"/>
        <end position="399"/>
    </location>
</feature>
<evidence type="ECO:0000256" key="1">
    <source>
        <dbReference type="SAM" id="MobiDB-lite"/>
    </source>
</evidence>
<evidence type="ECO:0000313" key="3">
    <source>
        <dbReference type="Proteomes" id="UP001523216"/>
    </source>
</evidence>
<accession>A0ABT0Y3G6</accession>
<keyword evidence="3" id="KW-1185">Reference proteome</keyword>
<feature type="region of interest" description="Disordered" evidence="1">
    <location>
        <begin position="364"/>
        <end position="399"/>
    </location>
</feature>
<dbReference type="EMBL" id="JAMQOL010000031">
    <property type="protein sequence ID" value="MCM4080415.1"/>
    <property type="molecule type" value="Genomic_DNA"/>
</dbReference>
<dbReference type="InterPro" id="IPR006944">
    <property type="entry name" value="Phage/GTA_portal"/>
</dbReference>
<gene>
    <name evidence="2" type="ORF">LXN57_22800</name>
</gene>
<dbReference type="Gene3D" id="3.30.1120.70">
    <property type="match status" value="1"/>
</dbReference>
<proteinExistence type="predicted"/>
<dbReference type="Gene3D" id="1.20.1270.210">
    <property type="match status" value="1"/>
</dbReference>
<organism evidence="2 3">
    <name type="scientific">Paractinoplanes hotanensis</name>
    <dbReference type="NCBI Taxonomy" id="2906497"/>
    <lineage>
        <taxon>Bacteria</taxon>
        <taxon>Bacillati</taxon>
        <taxon>Actinomycetota</taxon>
        <taxon>Actinomycetes</taxon>
        <taxon>Micromonosporales</taxon>
        <taxon>Micromonosporaceae</taxon>
        <taxon>Paractinoplanes</taxon>
    </lineage>
</organism>
<protein>
    <submittedName>
        <fullName evidence="2">Phage portal protein</fullName>
    </submittedName>
</protein>
<sequence>MGFGEALRRFFFGARPDPVQQRQFTQIQQLVSWREQKLGGVDRKQALSIPAVLKGRNLICSIATLPLVAKDLNNREIPIPLLTQHDPNVPNVVVKSQVLEDLLFDAVSWWRVTGFDEYTRPSQVRRYDNSTVSFDPPASYQAGYLPSGNAAEGVIWMEGEEVPFDQVIKFESPNPGLLDVGYRVIARSIALDDVADLLAANPKMRGYFSPAEGVDPGSDEEIEEMLADWQEARSQRIDGYVPASLSYNPIQDPTPSELQLIEMQKRNDLNLANMIGVDPEDLGISTTSRTYQNAVDRRQDRINTVFAPYMDAITDRLNMPDVTRPGLTVQFKLDDYLRADPRTRVEVAEKQVAMGALTVEEYRQDEGKVPLPPAAAPSAASLEPRRVTSTLGQQEALSD</sequence>
<dbReference type="Gene3D" id="3.40.140.120">
    <property type="match status" value="1"/>
</dbReference>
<dbReference type="Pfam" id="PF04860">
    <property type="entry name" value="Phage_portal"/>
    <property type="match status" value="1"/>
</dbReference>